<feature type="domain" description="Glycosyltransferase subfamily 4-like N-terminal" evidence="2">
    <location>
        <begin position="41"/>
        <end position="170"/>
    </location>
</feature>
<dbReference type="Proteomes" id="UP000885648">
    <property type="component" value="Unassembled WGS sequence"/>
</dbReference>
<sequence length="373" mass="40456">MALMKISVLSMYWNEPQGGGINAYVTGLVTMLRNRHPESSVDVLYVQGDGDPAGRVRPGVLGEILGTALHLHRLSPDMIHVHDSIGLLLGAALYRSVLRRGTVVYTFLTETKRPVHIKDRFLRRFGTCLYSWGIGRCACVTFVSQDLQTKIDAVYAIPIAQPTAITYPGVEARPVAPEKILEFQERFGIADGDIVLLSQGVTANRFKAKGTEELIAAVALLRGEYPGIKLVLTRDGRFRSDLERYARAIGVADAVVFTGDVDDPFVPLARADLYCHITLADGLPIALLEAMAMAKPIIASRTGGIPEAIADGEDGLLVEPRAEAIAAAIRRVLSDPTLAEALGRHARETSLARFGWADRSDLVAGIYTSLNGR</sequence>
<name>A0A831PNC5_9EURY</name>
<gene>
    <name evidence="3" type="ORF">ENN52_08070</name>
</gene>
<dbReference type="Gene3D" id="3.40.50.2000">
    <property type="entry name" value="Glycogen Phosphorylase B"/>
    <property type="match status" value="2"/>
</dbReference>
<protein>
    <submittedName>
        <fullName evidence="3">Glycosyltransferase family 1 protein</fullName>
    </submittedName>
</protein>
<dbReference type="CDD" id="cd03801">
    <property type="entry name" value="GT4_PimA-like"/>
    <property type="match status" value="1"/>
</dbReference>
<dbReference type="EMBL" id="DSBY01000328">
    <property type="protein sequence ID" value="HDS64052.1"/>
    <property type="molecule type" value="Genomic_DNA"/>
</dbReference>
<dbReference type="GO" id="GO:0016757">
    <property type="term" value="F:glycosyltransferase activity"/>
    <property type="evidence" value="ECO:0007669"/>
    <property type="project" value="InterPro"/>
</dbReference>
<evidence type="ECO:0000259" key="1">
    <source>
        <dbReference type="Pfam" id="PF00534"/>
    </source>
</evidence>
<feature type="domain" description="Glycosyl transferase family 1" evidence="1">
    <location>
        <begin position="204"/>
        <end position="348"/>
    </location>
</feature>
<comment type="caution">
    <text evidence="3">The sequence shown here is derived from an EMBL/GenBank/DDBJ whole genome shotgun (WGS) entry which is preliminary data.</text>
</comment>
<dbReference type="AlphaFoldDB" id="A0A831PNC5"/>
<evidence type="ECO:0000313" key="3">
    <source>
        <dbReference type="EMBL" id="HDS64052.1"/>
    </source>
</evidence>
<accession>A0A831PNC5</accession>
<organism evidence="3">
    <name type="scientific">Methanofollis liminatans</name>
    <dbReference type="NCBI Taxonomy" id="2201"/>
    <lineage>
        <taxon>Archaea</taxon>
        <taxon>Methanobacteriati</taxon>
        <taxon>Methanobacteriota</taxon>
        <taxon>Stenosarchaea group</taxon>
        <taxon>Methanomicrobia</taxon>
        <taxon>Methanomicrobiales</taxon>
        <taxon>Methanomicrobiaceae</taxon>
        <taxon>Methanofollis</taxon>
    </lineage>
</organism>
<dbReference type="Pfam" id="PF00534">
    <property type="entry name" value="Glycos_transf_1"/>
    <property type="match status" value="1"/>
</dbReference>
<evidence type="ECO:0000259" key="2">
    <source>
        <dbReference type="Pfam" id="PF13439"/>
    </source>
</evidence>
<reference evidence="3" key="1">
    <citation type="journal article" date="2020" name="mSystems">
        <title>Genome- and Community-Level Interaction Insights into Carbon Utilization and Element Cycling Functions of Hydrothermarchaeota in Hydrothermal Sediment.</title>
        <authorList>
            <person name="Zhou Z."/>
            <person name="Liu Y."/>
            <person name="Xu W."/>
            <person name="Pan J."/>
            <person name="Luo Z.H."/>
            <person name="Li M."/>
        </authorList>
    </citation>
    <scope>NUCLEOTIDE SEQUENCE</scope>
    <source>
        <strain evidence="3">SpSt-1183</strain>
    </source>
</reference>
<dbReference type="PANTHER" id="PTHR12526">
    <property type="entry name" value="GLYCOSYLTRANSFERASE"/>
    <property type="match status" value="1"/>
</dbReference>
<dbReference type="InterPro" id="IPR028098">
    <property type="entry name" value="Glyco_trans_4-like_N"/>
</dbReference>
<dbReference type="SUPFAM" id="SSF53756">
    <property type="entry name" value="UDP-Glycosyltransferase/glycogen phosphorylase"/>
    <property type="match status" value="1"/>
</dbReference>
<dbReference type="PANTHER" id="PTHR12526:SF636">
    <property type="entry name" value="BLL3647 PROTEIN"/>
    <property type="match status" value="1"/>
</dbReference>
<dbReference type="Pfam" id="PF13439">
    <property type="entry name" value="Glyco_transf_4"/>
    <property type="match status" value="1"/>
</dbReference>
<proteinExistence type="predicted"/>
<dbReference type="InterPro" id="IPR001296">
    <property type="entry name" value="Glyco_trans_1"/>
</dbReference>